<dbReference type="PANTHER" id="PTHR11390">
    <property type="entry name" value="PROKARYOTIC DNA TOPOISOMERASE"/>
    <property type="match status" value="1"/>
</dbReference>
<dbReference type="InterPro" id="IPR006171">
    <property type="entry name" value="TOPRIM_dom"/>
</dbReference>
<dbReference type="Gene3D" id="1.10.460.10">
    <property type="entry name" value="Topoisomerase I, domain 2"/>
    <property type="match status" value="1"/>
</dbReference>
<evidence type="ECO:0000256" key="4">
    <source>
        <dbReference type="ARBA" id="ARBA00023029"/>
    </source>
</evidence>
<dbReference type="RefSeq" id="WP_103246033.1">
    <property type="nucleotide sequence ID" value="NZ_KU963390.1"/>
</dbReference>
<dbReference type="GO" id="GO:0003917">
    <property type="term" value="F:DNA topoisomerase type I (single strand cut, ATP-independent) activity"/>
    <property type="evidence" value="ECO:0007669"/>
    <property type="project" value="UniProtKB-EC"/>
</dbReference>
<evidence type="ECO:0000256" key="7">
    <source>
        <dbReference type="ARBA" id="ARBA00030003"/>
    </source>
</evidence>
<sequence>MILTIAEKPELAEIIAKAFGSEVKKNGYWECANNNFVTWCYGHMLVLTPPDKVNPSYKTWVMSDLPMDLTEVSHEIKTTENGFVERQYKIITDLLRKSSSVINAGDPDDEGELLVREILWKENYNKPVQRLLLNDLNVNAAKKALSKLQDGNSEKFMRLALKALARAKGDQIYGLNMTRYYTLLNRQHGGNGKLTCGRVQTPMLGLIVKRYEDFKNHVKTYYYDIYSSHSNLKSIYLKIIADDEFATDGKVLLPEVAERIKSTCISKPSTVVVAKVEDKETPPPLPFDLLGLQAYMLKDNIDPTETMEITQKLRSKEIAAISYNRSDCRYLTSDQYDEAPATLEALKKYISGGLLESVINNNGFDIKRKGIAFNDDNVSAHTGIIPSAEPRNLDKLNAKEKKVYEAIVLRYLLQFLENKKYQSAKVIFECEGYRFGGNATKLVSPGWTALESEDSDDDGAEDSNDTAFDAISTLKEGDVAVCDDVRVDKKETKPLPIYTMKTFLEDLKRVSRYVTDPHIKQLLLSKDKGKKGERGGIGTPATRATIISNLESTGYFTIQNGKLIPTEKGIGFIKNLPVAVTAPDMTALWHEQQMMIMEGDLELGDFIININNTVKELMNPELSQGIVSAAQSFADNKPVGKCFCCSSEMKISPKVYVCQNEGCGFKIWRKVAEKELTDNQMQLLMSSGRTKVIKGFKSAKTGKSFEAALVIDKEQKRVTFEFAPRKA</sequence>
<evidence type="ECO:0000313" key="12">
    <source>
        <dbReference type="EMBL" id="ANI75615.1"/>
    </source>
</evidence>
<comment type="catalytic activity">
    <reaction evidence="1">
        <text>ATP-independent breakage of single-stranded DNA, followed by passage and rejoining.</text>
        <dbReference type="EC" id="5.6.2.1"/>
    </reaction>
</comment>
<dbReference type="InterPro" id="IPR013824">
    <property type="entry name" value="Topo_IA_cen_sub1"/>
</dbReference>
<dbReference type="GO" id="GO:0006265">
    <property type="term" value="P:DNA topological change"/>
    <property type="evidence" value="ECO:0007669"/>
    <property type="project" value="InterPro"/>
</dbReference>
<comment type="similarity">
    <text evidence="2">Belongs to the type IA topoisomerase family.</text>
</comment>
<keyword evidence="4" id="KW-0799">Topoisomerase</keyword>
<proteinExistence type="inferred from homology"/>
<accession>A0A191T943</accession>
<geneLocation type="plasmid" evidence="12">
    <name>ECO37P2</name>
</geneLocation>
<dbReference type="GO" id="GO:0006310">
    <property type="term" value="P:DNA recombination"/>
    <property type="evidence" value="ECO:0007669"/>
    <property type="project" value="TreeGrafter"/>
</dbReference>
<feature type="domain" description="Topo IA-type catalytic" evidence="11">
    <location>
        <begin position="156"/>
        <end position="618"/>
    </location>
</feature>
<dbReference type="Gene3D" id="1.10.290.10">
    <property type="entry name" value="Topoisomerase I, domain 4"/>
    <property type="match status" value="1"/>
</dbReference>
<protein>
    <recommendedName>
        <fullName evidence="3">DNA topoisomerase</fullName>
        <ecNumber evidence="3">5.6.2.1</ecNumber>
    </recommendedName>
    <alternativeName>
        <fullName evidence="10">Omega-protein</fullName>
    </alternativeName>
    <alternativeName>
        <fullName evidence="9">Relaxing enzyme</fullName>
    </alternativeName>
    <alternativeName>
        <fullName evidence="7">Swivelase</fullName>
    </alternativeName>
    <alternativeName>
        <fullName evidence="8">Untwisting enzyme</fullName>
    </alternativeName>
</protein>
<keyword evidence="12" id="KW-0614">Plasmid</keyword>
<dbReference type="InterPro" id="IPR013497">
    <property type="entry name" value="Topo_IA_cen"/>
</dbReference>
<dbReference type="InterPro" id="IPR003602">
    <property type="entry name" value="Topo_IA_DNA-bd_dom"/>
</dbReference>
<evidence type="ECO:0000256" key="9">
    <source>
        <dbReference type="ARBA" id="ARBA00032235"/>
    </source>
</evidence>
<dbReference type="SUPFAM" id="SSF56712">
    <property type="entry name" value="Prokaryotic type I DNA topoisomerase"/>
    <property type="match status" value="1"/>
</dbReference>
<evidence type="ECO:0000256" key="8">
    <source>
        <dbReference type="ARBA" id="ARBA00031985"/>
    </source>
</evidence>
<dbReference type="Pfam" id="PF13342">
    <property type="entry name" value="Toprim_Crpt"/>
    <property type="match status" value="1"/>
</dbReference>
<dbReference type="PROSITE" id="PS52039">
    <property type="entry name" value="TOPO_IA_2"/>
    <property type="match status" value="1"/>
</dbReference>
<dbReference type="InterPro" id="IPR025589">
    <property type="entry name" value="Toprim_C_rpt"/>
</dbReference>
<dbReference type="InterPro" id="IPR034144">
    <property type="entry name" value="TOPRIM_TopoIII"/>
</dbReference>
<dbReference type="InterPro" id="IPR003601">
    <property type="entry name" value="Topo_IA_2"/>
</dbReference>
<dbReference type="InterPro" id="IPR013826">
    <property type="entry name" value="Topo_IA_cen_sub3"/>
</dbReference>
<dbReference type="SMART" id="SM00436">
    <property type="entry name" value="TOP1Bc"/>
    <property type="match status" value="1"/>
</dbReference>
<evidence type="ECO:0000256" key="3">
    <source>
        <dbReference type="ARBA" id="ARBA00012891"/>
    </source>
</evidence>
<dbReference type="EMBL" id="KU963390">
    <property type="protein sequence ID" value="ANI75615.1"/>
    <property type="molecule type" value="Genomic_DNA"/>
</dbReference>
<name>A0A191T943_ECOLX</name>
<organism evidence="12">
    <name type="scientific">Escherichia coli</name>
    <dbReference type="NCBI Taxonomy" id="562"/>
    <lineage>
        <taxon>Bacteria</taxon>
        <taxon>Pseudomonadati</taxon>
        <taxon>Pseudomonadota</taxon>
        <taxon>Gammaproteobacteria</taxon>
        <taxon>Enterobacterales</taxon>
        <taxon>Enterobacteriaceae</taxon>
        <taxon>Escherichia</taxon>
    </lineage>
</organism>
<dbReference type="Gene3D" id="2.70.20.10">
    <property type="entry name" value="Topoisomerase I, domain 3"/>
    <property type="match status" value="1"/>
</dbReference>
<dbReference type="EC" id="5.6.2.1" evidence="3"/>
<dbReference type="GO" id="GO:0043597">
    <property type="term" value="C:cytoplasmic replication fork"/>
    <property type="evidence" value="ECO:0007669"/>
    <property type="project" value="TreeGrafter"/>
</dbReference>
<evidence type="ECO:0000259" key="11">
    <source>
        <dbReference type="PROSITE" id="PS52039"/>
    </source>
</evidence>
<evidence type="ECO:0000256" key="1">
    <source>
        <dbReference type="ARBA" id="ARBA00000213"/>
    </source>
</evidence>
<evidence type="ECO:0000256" key="5">
    <source>
        <dbReference type="ARBA" id="ARBA00023125"/>
    </source>
</evidence>
<evidence type="ECO:0000256" key="6">
    <source>
        <dbReference type="ARBA" id="ARBA00023235"/>
    </source>
</evidence>
<dbReference type="AlphaFoldDB" id="A0A191T943"/>
<dbReference type="InterPro" id="IPR000380">
    <property type="entry name" value="Topo_IA"/>
</dbReference>
<dbReference type="PRINTS" id="PR00417">
    <property type="entry name" value="PRTPISMRASEI"/>
</dbReference>
<dbReference type="GO" id="GO:0003677">
    <property type="term" value="F:DNA binding"/>
    <property type="evidence" value="ECO:0007669"/>
    <property type="project" value="UniProtKB-KW"/>
</dbReference>
<evidence type="ECO:0000256" key="10">
    <source>
        <dbReference type="ARBA" id="ARBA00032877"/>
    </source>
</evidence>
<dbReference type="Pfam" id="PF01751">
    <property type="entry name" value="Toprim"/>
    <property type="match status" value="1"/>
</dbReference>
<keyword evidence="6 12" id="KW-0413">Isomerase</keyword>
<reference evidence="12" key="1">
    <citation type="submission" date="2016-03" db="EMBL/GenBank/DDBJ databases">
        <title>Resistome analysis of KPC-2-producing Escherichia coli ST224 strain isolated in Brazil using whole genome sequencing.</title>
        <authorList>
            <person name="Rossi I.G."/>
            <person name="Araujo B.F."/>
            <person name="Cerdeira L.T."/>
            <person name="Campos P.A."/>
            <person name="Royer S."/>
            <person name="Ferreira M.L."/>
            <person name="Batistao D.W.F."/>
            <person name="Souza T.A."/>
            <person name="Vancan S.I.S."/>
            <person name="Lincopan N."/>
            <person name="Gontijo-Filho P.P."/>
            <person name="Ribas R.M."/>
        </authorList>
    </citation>
    <scope>NUCLEOTIDE SEQUENCE</scope>
    <source>
        <strain evidence="12">ECO37</strain>
        <plasmid evidence="12">ECO37P2</plasmid>
    </source>
</reference>
<dbReference type="Gene3D" id="3.40.50.140">
    <property type="match status" value="1"/>
</dbReference>
<dbReference type="SMART" id="SM00493">
    <property type="entry name" value="TOPRIM"/>
    <property type="match status" value="1"/>
</dbReference>
<dbReference type="PANTHER" id="PTHR11390:SF21">
    <property type="entry name" value="DNA TOPOISOMERASE 3-ALPHA"/>
    <property type="match status" value="1"/>
</dbReference>
<dbReference type="Pfam" id="PF01131">
    <property type="entry name" value="Topoisom_bac"/>
    <property type="match status" value="1"/>
</dbReference>
<dbReference type="InterPro" id="IPR013825">
    <property type="entry name" value="Topo_IA_cen_sub2"/>
</dbReference>
<dbReference type="SMART" id="SM00437">
    <property type="entry name" value="TOP1Ac"/>
    <property type="match status" value="1"/>
</dbReference>
<dbReference type="GO" id="GO:0006281">
    <property type="term" value="P:DNA repair"/>
    <property type="evidence" value="ECO:0007669"/>
    <property type="project" value="TreeGrafter"/>
</dbReference>
<dbReference type="InterPro" id="IPR023405">
    <property type="entry name" value="Topo_IA_core_domain"/>
</dbReference>
<evidence type="ECO:0000256" key="2">
    <source>
        <dbReference type="ARBA" id="ARBA00009446"/>
    </source>
</evidence>
<dbReference type="CDD" id="cd03362">
    <property type="entry name" value="TOPRIM_TopoIA_TopoIII"/>
    <property type="match status" value="1"/>
</dbReference>
<keyword evidence="5" id="KW-0238">DNA-binding</keyword>